<feature type="region of interest" description="Disordered" evidence="1">
    <location>
        <begin position="132"/>
        <end position="152"/>
    </location>
</feature>
<dbReference type="OrthoDB" id="2126778at2759"/>
<organism evidence="3 4">
    <name type="scientific">Mytilus edulis</name>
    <name type="common">Blue mussel</name>
    <dbReference type="NCBI Taxonomy" id="6550"/>
    <lineage>
        <taxon>Eukaryota</taxon>
        <taxon>Metazoa</taxon>
        <taxon>Spiralia</taxon>
        <taxon>Lophotrochozoa</taxon>
        <taxon>Mollusca</taxon>
        <taxon>Bivalvia</taxon>
        <taxon>Autobranchia</taxon>
        <taxon>Pteriomorphia</taxon>
        <taxon>Mytilida</taxon>
        <taxon>Mytiloidea</taxon>
        <taxon>Mytilidae</taxon>
        <taxon>Mytilinae</taxon>
        <taxon>Mytilus</taxon>
    </lineage>
</organism>
<dbReference type="EMBL" id="CAJPWZ010001527">
    <property type="protein sequence ID" value="CAG2217301.1"/>
    <property type="molecule type" value="Genomic_DNA"/>
</dbReference>
<evidence type="ECO:0000313" key="4">
    <source>
        <dbReference type="Proteomes" id="UP000683360"/>
    </source>
</evidence>
<evidence type="ECO:0000256" key="1">
    <source>
        <dbReference type="SAM" id="MobiDB-lite"/>
    </source>
</evidence>
<dbReference type="InterPro" id="IPR006723">
    <property type="entry name" value="Islet_autoAg_Ica1_C"/>
</dbReference>
<gene>
    <name evidence="3" type="ORF">MEDL_30997</name>
</gene>
<evidence type="ECO:0000313" key="3">
    <source>
        <dbReference type="EMBL" id="CAG2217301.1"/>
    </source>
</evidence>
<feature type="region of interest" description="Disordered" evidence="1">
    <location>
        <begin position="1"/>
        <end position="21"/>
    </location>
</feature>
<dbReference type="Pfam" id="PF04629">
    <property type="entry name" value="ICA69"/>
    <property type="match status" value="1"/>
</dbReference>
<comment type="caution">
    <text evidence="3">The sequence shown here is derived from an EMBL/GenBank/DDBJ whole genome shotgun (WGS) entry which is preliminary data.</text>
</comment>
<feature type="compositionally biased region" description="Polar residues" evidence="1">
    <location>
        <begin position="87"/>
        <end position="98"/>
    </location>
</feature>
<evidence type="ECO:0000259" key="2">
    <source>
        <dbReference type="SMART" id="SM01237"/>
    </source>
</evidence>
<reference evidence="3" key="1">
    <citation type="submission" date="2021-03" db="EMBL/GenBank/DDBJ databases">
        <authorList>
            <person name="Bekaert M."/>
        </authorList>
    </citation>
    <scope>NUCLEOTIDE SEQUENCE</scope>
</reference>
<dbReference type="PANTHER" id="PTHR10164:SF4">
    <property type="entry name" value="GH23156P"/>
    <property type="match status" value="1"/>
</dbReference>
<feature type="compositionally biased region" description="Acidic residues" evidence="1">
    <location>
        <begin position="11"/>
        <end position="21"/>
    </location>
</feature>
<dbReference type="Proteomes" id="UP000683360">
    <property type="component" value="Unassembled WGS sequence"/>
</dbReference>
<dbReference type="AlphaFoldDB" id="A0A8S3S9B1"/>
<protein>
    <submittedName>
        <fullName evidence="3">ICA1</fullName>
    </submittedName>
</protein>
<dbReference type="GO" id="GO:0051049">
    <property type="term" value="P:regulation of transport"/>
    <property type="evidence" value="ECO:0007669"/>
    <property type="project" value="TreeGrafter"/>
</dbReference>
<keyword evidence="4" id="KW-1185">Reference proteome</keyword>
<name>A0A8S3S9B1_MYTED</name>
<dbReference type="PANTHER" id="PTHR10164">
    <property type="entry name" value="ISLET CELL AUTOANTIGEN 1"/>
    <property type="match status" value="1"/>
</dbReference>
<feature type="region of interest" description="Disordered" evidence="1">
    <location>
        <begin position="80"/>
        <end position="119"/>
    </location>
</feature>
<feature type="compositionally biased region" description="Basic and acidic residues" evidence="1">
    <location>
        <begin position="1"/>
        <end position="10"/>
    </location>
</feature>
<feature type="domain" description="Islet cell autoantigen Ica1 C-terminal" evidence="2">
    <location>
        <begin position="5"/>
        <end position="150"/>
    </location>
</feature>
<proteinExistence type="predicted"/>
<dbReference type="InterPro" id="IPR024114">
    <property type="entry name" value="Islet_autoAg_Ica1/Ica1-like"/>
</dbReference>
<dbReference type="GO" id="GO:0005794">
    <property type="term" value="C:Golgi apparatus"/>
    <property type="evidence" value="ECO:0007669"/>
    <property type="project" value="TreeGrafter"/>
</dbReference>
<dbReference type="SMART" id="SM01237">
    <property type="entry name" value="ICA69"/>
    <property type="match status" value="1"/>
</dbReference>
<sequence>MCLFTDKDLLSDDLDPDDTDKDDMTILNEILNAPSTEEDEFSAEWQAVFGDGRTATTMATNQGSETEQHAEFMPSNLLDLNKEMSGINLSQGEPQQGNKMAAGQNPQQPKAKSQKKKGQDMSAWFNLFADLDPLSNPDAIGKTEEDMSNAQF</sequence>
<accession>A0A8S3S9B1</accession>